<proteinExistence type="predicted"/>
<protein>
    <recommendedName>
        <fullName evidence="4">Membrane protein involved in the export of O-antigen and teichoic acid</fullName>
    </recommendedName>
</protein>
<feature type="transmembrane region" description="Helical" evidence="1">
    <location>
        <begin position="282"/>
        <end position="303"/>
    </location>
</feature>
<sequence length="452" mass="51900">MDLILFCCRARIKNFFNQKSLKNVWLLMLGVVLAGVYSWIFAFLLRQAHQGHLSLNTHQVLEYANLFLLAIIILKGFFPAYVPKSNLIPPIYPISALQRFRTELLVELVSPFYFVLLNFLFLLYLSSSHYTGLHFLQSILVLITAHVTLRSLQLFVERKMRWRSINFYSAVVMALAFIALQARVPMFRPVADWWMLAVNIAALGFFVSANFLLELAAAEPRSKEVNHHAGARRSLNWRLFKNHKLVKQMLIFGLVFKIVILGLDAFVYVHKEKHILDEISTLWLFVGPLIIYSYVFNNLWGFYRNVWLSIERSSNKAGDLIKFTLQLLCLPLLLDAAITFVYVALFNQQQALFTVWIYVGGILLLTPLSIVASITSPKTVKGGLFSFSSKTSTLFNFLSIGLFGMLFLPILHPLLYLLYPLLIGGAMFAMVAVLKEYPKYKYKLFEVHFKAD</sequence>
<feature type="transmembrane region" description="Helical" evidence="1">
    <location>
        <begin position="194"/>
        <end position="213"/>
    </location>
</feature>
<feature type="transmembrane region" description="Helical" evidence="1">
    <location>
        <begin position="351"/>
        <end position="372"/>
    </location>
</feature>
<feature type="transmembrane region" description="Helical" evidence="1">
    <location>
        <begin position="323"/>
        <end position="345"/>
    </location>
</feature>
<dbReference type="Proteomes" id="UP001597094">
    <property type="component" value="Unassembled WGS sequence"/>
</dbReference>
<evidence type="ECO:0008006" key="4">
    <source>
        <dbReference type="Google" id="ProtNLM"/>
    </source>
</evidence>
<organism evidence="2 3">
    <name type="scientific">Pontibacter rugosus</name>
    <dbReference type="NCBI Taxonomy" id="1745966"/>
    <lineage>
        <taxon>Bacteria</taxon>
        <taxon>Pseudomonadati</taxon>
        <taxon>Bacteroidota</taxon>
        <taxon>Cytophagia</taxon>
        <taxon>Cytophagales</taxon>
        <taxon>Hymenobacteraceae</taxon>
        <taxon>Pontibacter</taxon>
    </lineage>
</organism>
<evidence type="ECO:0000313" key="3">
    <source>
        <dbReference type="Proteomes" id="UP001597094"/>
    </source>
</evidence>
<feature type="transmembrane region" description="Helical" evidence="1">
    <location>
        <begin position="249"/>
        <end position="270"/>
    </location>
</feature>
<evidence type="ECO:0000313" key="2">
    <source>
        <dbReference type="EMBL" id="MFD1186860.1"/>
    </source>
</evidence>
<evidence type="ECO:0000256" key="1">
    <source>
        <dbReference type="SAM" id="Phobius"/>
    </source>
</evidence>
<keyword evidence="3" id="KW-1185">Reference proteome</keyword>
<keyword evidence="1" id="KW-0472">Membrane</keyword>
<name>A0ABW3STK0_9BACT</name>
<feature type="transmembrane region" description="Helical" evidence="1">
    <location>
        <begin position="132"/>
        <end position="152"/>
    </location>
</feature>
<comment type="caution">
    <text evidence="2">The sequence shown here is derived from an EMBL/GenBank/DDBJ whole genome shotgun (WGS) entry which is preliminary data.</text>
</comment>
<keyword evidence="1" id="KW-0812">Transmembrane</keyword>
<dbReference type="EMBL" id="JBHTLD010000098">
    <property type="protein sequence ID" value="MFD1186860.1"/>
    <property type="molecule type" value="Genomic_DNA"/>
</dbReference>
<feature type="transmembrane region" description="Helical" evidence="1">
    <location>
        <begin position="164"/>
        <end position="182"/>
    </location>
</feature>
<feature type="transmembrane region" description="Helical" evidence="1">
    <location>
        <begin position="24"/>
        <end position="44"/>
    </location>
</feature>
<feature type="transmembrane region" description="Helical" evidence="1">
    <location>
        <begin position="393"/>
        <end position="411"/>
    </location>
</feature>
<dbReference type="RefSeq" id="WP_377527628.1">
    <property type="nucleotide sequence ID" value="NZ_JBHTLD010000098.1"/>
</dbReference>
<feature type="transmembrane region" description="Helical" evidence="1">
    <location>
        <begin position="64"/>
        <end position="83"/>
    </location>
</feature>
<feature type="transmembrane region" description="Helical" evidence="1">
    <location>
        <begin position="417"/>
        <end position="434"/>
    </location>
</feature>
<keyword evidence="1" id="KW-1133">Transmembrane helix</keyword>
<reference evidence="3" key="1">
    <citation type="journal article" date="2019" name="Int. J. Syst. Evol. Microbiol.">
        <title>The Global Catalogue of Microorganisms (GCM) 10K type strain sequencing project: providing services to taxonomists for standard genome sequencing and annotation.</title>
        <authorList>
            <consortium name="The Broad Institute Genomics Platform"/>
            <consortium name="The Broad Institute Genome Sequencing Center for Infectious Disease"/>
            <person name="Wu L."/>
            <person name="Ma J."/>
        </authorList>
    </citation>
    <scope>NUCLEOTIDE SEQUENCE [LARGE SCALE GENOMIC DNA]</scope>
    <source>
        <strain evidence="3">JCM 31319</strain>
    </source>
</reference>
<accession>A0ABW3STK0</accession>
<gene>
    <name evidence="2" type="ORF">ACFQ2O_11635</name>
</gene>
<feature type="transmembrane region" description="Helical" evidence="1">
    <location>
        <begin position="104"/>
        <end position="126"/>
    </location>
</feature>